<gene>
    <name evidence="1" type="ORF">Pmani_025274</name>
</gene>
<reference evidence="1" key="1">
    <citation type="submission" date="2023-11" db="EMBL/GenBank/DDBJ databases">
        <title>Genome assemblies of two species of porcelain crab, Petrolisthes cinctipes and Petrolisthes manimaculis (Anomura: Porcellanidae).</title>
        <authorList>
            <person name="Angst P."/>
        </authorList>
    </citation>
    <scope>NUCLEOTIDE SEQUENCE</scope>
    <source>
        <strain evidence="1">PB745_02</strain>
        <tissue evidence="1">Gill</tissue>
    </source>
</reference>
<dbReference type="AlphaFoldDB" id="A0AAE1U1B9"/>
<accession>A0AAE1U1B9</accession>
<name>A0AAE1U1B9_9EUCA</name>
<dbReference type="EMBL" id="JAWZYT010002696">
    <property type="protein sequence ID" value="KAK4302660.1"/>
    <property type="molecule type" value="Genomic_DNA"/>
</dbReference>
<protein>
    <submittedName>
        <fullName evidence="1">Uncharacterized protein</fullName>
    </submittedName>
</protein>
<keyword evidence="2" id="KW-1185">Reference proteome</keyword>
<dbReference type="Proteomes" id="UP001292094">
    <property type="component" value="Unassembled WGS sequence"/>
</dbReference>
<sequence>MNPRNSMRHKYLEMTEEMLYKFAIEERKPVGTLPAHSLSPGHTYPYESYEEEWWWSGGRPGEGGEDRLLLVLDAIE</sequence>
<comment type="caution">
    <text evidence="1">The sequence shown here is derived from an EMBL/GenBank/DDBJ whole genome shotgun (WGS) entry which is preliminary data.</text>
</comment>
<organism evidence="1 2">
    <name type="scientific">Petrolisthes manimaculis</name>
    <dbReference type="NCBI Taxonomy" id="1843537"/>
    <lineage>
        <taxon>Eukaryota</taxon>
        <taxon>Metazoa</taxon>
        <taxon>Ecdysozoa</taxon>
        <taxon>Arthropoda</taxon>
        <taxon>Crustacea</taxon>
        <taxon>Multicrustacea</taxon>
        <taxon>Malacostraca</taxon>
        <taxon>Eumalacostraca</taxon>
        <taxon>Eucarida</taxon>
        <taxon>Decapoda</taxon>
        <taxon>Pleocyemata</taxon>
        <taxon>Anomura</taxon>
        <taxon>Galatheoidea</taxon>
        <taxon>Porcellanidae</taxon>
        <taxon>Petrolisthes</taxon>
    </lineage>
</organism>
<evidence type="ECO:0000313" key="2">
    <source>
        <dbReference type="Proteomes" id="UP001292094"/>
    </source>
</evidence>
<proteinExistence type="predicted"/>
<evidence type="ECO:0000313" key="1">
    <source>
        <dbReference type="EMBL" id="KAK4302660.1"/>
    </source>
</evidence>